<keyword evidence="5" id="KW-1015">Disulfide bond</keyword>
<evidence type="ECO:0000256" key="2">
    <source>
        <dbReference type="ARBA" id="ARBA00022448"/>
    </source>
</evidence>
<dbReference type="GO" id="GO:0005829">
    <property type="term" value="C:cytosol"/>
    <property type="evidence" value="ECO:0007669"/>
    <property type="project" value="TreeGrafter"/>
</dbReference>
<dbReference type="OrthoDB" id="9790390at2"/>
<evidence type="ECO:0000256" key="6">
    <source>
        <dbReference type="ARBA" id="ARBA00023284"/>
    </source>
</evidence>
<dbReference type="PROSITE" id="PS00194">
    <property type="entry name" value="THIOREDOXIN_1"/>
    <property type="match status" value="1"/>
</dbReference>
<organism evidence="9 10">
    <name type="scientific">Aureliella helgolandensis</name>
    <dbReference type="NCBI Taxonomy" id="2527968"/>
    <lineage>
        <taxon>Bacteria</taxon>
        <taxon>Pseudomonadati</taxon>
        <taxon>Planctomycetota</taxon>
        <taxon>Planctomycetia</taxon>
        <taxon>Pirellulales</taxon>
        <taxon>Pirellulaceae</taxon>
        <taxon>Aureliella</taxon>
    </lineage>
</organism>
<dbReference type="CDD" id="cd02947">
    <property type="entry name" value="TRX_family"/>
    <property type="match status" value="1"/>
</dbReference>
<dbReference type="GO" id="GO:0045454">
    <property type="term" value="P:cell redox homeostasis"/>
    <property type="evidence" value="ECO:0007669"/>
    <property type="project" value="TreeGrafter"/>
</dbReference>
<gene>
    <name evidence="9" type="primary">trxC</name>
    <name evidence="9" type="ORF">Q31a_19390</name>
</gene>
<dbReference type="Gene3D" id="3.40.30.10">
    <property type="entry name" value="Glutaredoxin"/>
    <property type="match status" value="1"/>
</dbReference>
<keyword evidence="6" id="KW-0676">Redox-active center</keyword>
<dbReference type="NCBIfam" id="TIGR01068">
    <property type="entry name" value="thioredoxin"/>
    <property type="match status" value="1"/>
</dbReference>
<sequence length="138" mass="14733">MNLVCSACSAVNRVPDAKLHDKPVCGKCKQSLLPTHPIELNDSNFAKFIAKTDVPVVVDFWASWCGPCRMMAPAFAEAAAQLSPQIILAKLDTEAAPVTASQFSISGIPTMILFKGGREASRQSGAISAPQIVQFSTR</sequence>
<dbReference type="InterPro" id="IPR036249">
    <property type="entry name" value="Thioredoxin-like_sf"/>
</dbReference>
<dbReference type="SUPFAM" id="SSF52833">
    <property type="entry name" value="Thioredoxin-like"/>
    <property type="match status" value="1"/>
</dbReference>
<keyword evidence="10" id="KW-1185">Reference proteome</keyword>
<dbReference type="Proteomes" id="UP000318017">
    <property type="component" value="Chromosome"/>
</dbReference>
<dbReference type="PROSITE" id="PS51352">
    <property type="entry name" value="THIOREDOXIN_2"/>
    <property type="match status" value="1"/>
</dbReference>
<proteinExistence type="inferred from homology"/>
<keyword evidence="2" id="KW-0813">Transport</keyword>
<dbReference type="Pfam" id="PF21352">
    <property type="entry name" value="Zn_ribbon_Thio2"/>
    <property type="match status" value="1"/>
</dbReference>
<keyword evidence="3" id="KW-0479">Metal-binding</keyword>
<evidence type="ECO:0000256" key="4">
    <source>
        <dbReference type="ARBA" id="ARBA00022982"/>
    </source>
</evidence>
<dbReference type="InterPro" id="IPR017937">
    <property type="entry name" value="Thioredoxin_CS"/>
</dbReference>
<dbReference type="EMBL" id="CP036298">
    <property type="protein sequence ID" value="QDV23636.1"/>
    <property type="molecule type" value="Genomic_DNA"/>
</dbReference>
<accession>A0A518G4W2</accession>
<keyword evidence="9" id="KW-0560">Oxidoreductase</keyword>
<dbReference type="Gene3D" id="2.30.30.380">
    <property type="entry name" value="Zn-finger domain of Sec23/24"/>
    <property type="match status" value="1"/>
</dbReference>
<feature type="domain" description="Thioredoxin" evidence="8">
    <location>
        <begin position="8"/>
        <end position="138"/>
    </location>
</feature>
<dbReference type="Pfam" id="PF00085">
    <property type="entry name" value="Thioredoxin"/>
    <property type="match status" value="1"/>
</dbReference>
<dbReference type="AlphaFoldDB" id="A0A518G4W2"/>
<evidence type="ECO:0000313" key="10">
    <source>
        <dbReference type="Proteomes" id="UP000318017"/>
    </source>
</evidence>
<comment type="similarity">
    <text evidence="1">Belongs to the thioredoxin family.</text>
</comment>
<protein>
    <recommendedName>
        <fullName evidence="7">Thioredoxin</fullName>
    </recommendedName>
</protein>
<evidence type="ECO:0000313" key="9">
    <source>
        <dbReference type="EMBL" id="QDV23636.1"/>
    </source>
</evidence>
<name>A0A518G4W2_9BACT</name>
<dbReference type="GO" id="GO:0046872">
    <property type="term" value="F:metal ion binding"/>
    <property type="evidence" value="ECO:0007669"/>
    <property type="project" value="UniProtKB-KW"/>
</dbReference>
<dbReference type="NCBIfam" id="NF008229">
    <property type="entry name" value="PRK10996.1"/>
    <property type="match status" value="1"/>
</dbReference>
<evidence type="ECO:0000256" key="3">
    <source>
        <dbReference type="ARBA" id="ARBA00022723"/>
    </source>
</evidence>
<dbReference type="KEGG" id="ahel:Q31a_19390"/>
<dbReference type="FunFam" id="3.40.30.10:FF:000001">
    <property type="entry name" value="Thioredoxin"/>
    <property type="match status" value="1"/>
</dbReference>
<reference evidence="9 10" key="1">
    <citation type="submission" date="2019-02" db="EMBL/GenBank/DDBJ databases">
        <title>Deep-cultivation of Planctomycetes and their phenomic and genomic characterization uncovers novel biology.</title>
        <authorList>
            <person name="Wiegand S."/>
            <person name="Jogler M."/>
            <person name="Boedeker C."/>
            <person name="Pinto D."/>
            <person name="Vollmers J."/>
            <person name="Rivas-Marin E."/>
            <person name="Kohn T."/>
            <person name="Peeters S.H."/>
            <person name="Heuer A."/>
            <person name="Rast P."/>
            <person name="Oberbeckmann S."/>
            <person name="Bunk B."/>
            <person name="Jeske O."/>
            <person name="Meyerdierks A."/>
            <person name="Storesund J.E."/>
            <person name="Kallscheuer N."/>
            <person name="Luecker S."/>
            <person name="Lage O.M."/>
            <person name="Pohl T."/>
            <person name="Merkel B.J."/>
            <person name="Hornburger P."/>
            <person name="Mueller R.-W."/>
            <person name="Bruemmer F."/>
            <person name="Labrenz M."/>
            <person name="Spormann A.M."/>
            <person name="Op den Camp H."/>
            <person name="Overmann J."/>
            <person name="Amann R."/>
            <person name="Jetten M.S.M."/>
            <person name="Mascher T."/>
            <person name="Medema M.H."/>
            <person name="Devos D.P."/>
            <person name="Kaster A.-K."/>
            <person name="Ovreas L."/>
            <person name="Rohde M."/>
            <person name="Galperin M.Y."/>
            <person name="Jogler C."/>
        </authorList>
    </citation>
    <scope>NUCLEOTIDE SEQUENCE [LARGE SCALE GENOMIC DNA]</scope>
    <source>
        <strain evidence="9 10">Q31a</strain>
    </source>
</reference>
<evidence type="ECO:0000256" key="5">
    <source>
        <dbReference type="ARBA" id="ARBA00023157"/>
    </source>
</evidence>
<dbReference type="PANTHER" id="PTHR45663:SF11">
    <property type="entry name" value="GEO12009P1"/>
    <property type="match status" value="1"/>
</dbReference>
<keyword evidence="4" id="KW-0249">Electron transport</keyword>
<dbReference type="InterPro" id="IPR013766">
    <property type="entry name" value="Thioredoxin_domain"/>
</dbReference>
<dbReference type="InterPro" id="IPR005746">
    <property type="entry name" value="Thioredoxin"/>
</dbReference>
<dbReference type="InterPro" id="IPR049299">
    <property type="entry name" value="Thio2_N"/>
</dbReference>
<evidence type="ECO:0000256" key="7">
    <source>
        <dbReference type="NCBIfam" id="TIGR01068"/>
    </source>
</evidence>
<evidence type="ECO:0000256" key="1">
    <source>
        <dbReference type="ARBA" id="ARBA00008987"/>
    </source>
</evidence>
<evidence type="ECO:0000259" key="8">
    <source>
        <dbReference type="PROSITE" id="PS51352"/>
    </source>
</evidence>
<dbReference type="PANTHER" id="PTHR45663">
    <property type="entry name" value="GEO12009P1"/>
    <property type="match status" value="1"/>
</dbReference>
<dbReference type="RefSeq" id="WP_145076689.1">
    <property type="nucleotide sequence ID" value="NZ_CP036298.1"/>
</dbReference>
<dbReference type="PRINTS" id="PR00421">
    <property type="entry name" value="THIOREDOXIN"/>
</dbReference>
<dbReference type="GO" id="GO:0015035">
    <property type="term" value="F:protein-disulfide reductase activity"/>
    <property type="evidence" value="ECO:0007669"/>
    <property type="project" value="UniProtKB-UniRule"/>
</dbReference>